<feature type="region of interest" description="Disordered" evidence="1">
    <location>
        <begin position="425"/>
        <end position="494"/>
    </location>
</feature>
<evidence type="ECO:0000313" key="3">
    <source>
        <dbReference type="Proteomes" id="UP000785679"/>
    </source>
</evidence>
<feature type="compositionally biased region" description="Acidic residues" evidence="1">
    <location>
        <begin position="458"/>
        <end position="471"/>
    </location>
</feature>
<accession>A0A8J8P6M6</accession>
<dbReference type="AlphaFoldDB" id="A0A8J8P6M6"/>
<protein>
    <submittedName>
        <fullName evidence="2">Uncharacterized protein</fullName>
    </submittedName>
</protein>
<proteinExistence type="predicted"/>
<evidence type="ECO:0000313" key="2">
    <source>
        <dbReference type="EMBL" id="TNV88193.1"/>
    </source>
</evidence>
<name>A0A8J8P6M6_HALGN</name>
<keyword evidence="3" id="KW-1185">Reference proteome</keyword>
<reference evidence="2" key="1">
    <citation type="submission" date="2019-06" db="EMBL/GenBank/DDBJ databases">
        <authorList>
            <person name="Zheng W."/>
        </authorList>
    </citation>
    <scope>NUCLEOTIDE SEQUENCE</scope>
    <source>
        <strain evidence="2">QDHG01</strain>
    </source>
</reference>
<feature type="compositionally biased region" description="Basic and acidic residues" evidence="1">
    <location>
        <begin position="472"/>
        <end position="493"/>
    </location>
</feature>
<dbReference type="Proteomes" id="UP000785679">
    <property type="component" value="Unassembled WGS sequence"/>
</dbReference>
<sequence length="553" mass="63650">MYYLELRKQMYNEGQIPLEDEQLRPLVLKIARFASKVEKNLVFSGAKENKSVKIHDLIERNDIKQQIKNLRVDKQGMPIQGGRGSSDQMKMMDNLVETVYFKAGWSNGGKGGDMIVIGDEEIQQEYNSTKKDNNKDAFDDLENEEIKEAFFDDEDASQFNQQSIEKQINEEINKDLRQSITVYDRKRNSKPNVSTSIDQRPNIMKRFQKGRGSMPALETTFNKLDNSIQKQKKTDFKNWEIQNQSTDHDGTFSQQIETNRAFLTIGVDNFTKSPQKEIIYPHMLNEDSEVNLIGDVMPGSKGSGRKMTLDDFTTIQGGEIQEISQAEFLAVPSQNNQQRFNALFNRSPLVSPRDSRKLDTSDNIDSQIMQGGIYESIASKNQQSTSSLLNVEGATKHQAASGRKLKMKMERQKRDKKKYFNEQMAKGKISGSRSKKPIDTQKTFVRQKNNKAIKEEGDNIDLEDFSNDEDDLSSRHSQDERMHHQKQKSKDEIIIDPQSRNALFEQHVRESDSISSDIVFDEVMKEKSEGMDQQLRSTLLNKMLEEVEQEYKN</sequence>
<evidence type="ECO:0000256" key="1">
    <source>
        <dbReference type="SAM" id="MobiDB-lite"/>
    </source>
</evidence>
<dbReference type="EMBL" id="RRYP01000041">
    <property type="protein sequence ID" value="TNV88193.1"/>
    <property type="molecule type" value="Genomic_DNA"/>
</dbReference>
<organism evidence="2 3">
    <name type="scientific">Halteria grandinella</name>
    <dbReference type="NCBI Taxonomy" id="5974"/>
    <lineage>
        <taxon>Eukaryota</taxon>
        <taxon>Sar</taxon>
        <taxon>Alveolata</taxon>
        <taxon>Ciliophora</taxon>
        <taxon>Intramacronucleata</taxon>
        <taxon>Spirotrichea</taxon>
        <taxon>Stichotrichia</taxon>
        <taxon>Sporadotrichida</taxon>
        <taxon>Halteriidae</taxon>
        <taxon>Halteria</taxon>
    </lineage>
</organism>
<comment type="caution">
    <text evidence="2">The sequence shown here is derived from an EMBL/GenBank/DDBJ whole genome shotgun (WGS) entry which is preliminary data.</text>
</comment>
<gene>
    <name evidence="2" type="ORF">FGO68_gene11549</name>
</gene>